<dbReference type="Proteomes" id="UP000583929">
    <property type="component" value="Unassembled WGS sequence"/>
</dbReference>
<protein>
    <submittedName>
        <fullName evidence="1">Uncharacterized protein</fullName>
    </submittedName>
</protein>
<comment type="caution">
    <text evidence="1">The sequence shown here is derived from an EMBL/GenBank/DDBJ whole genome shotgun (WGS) entry which is preliminary data.</text>
</comment>
<dbReference type="EMBL" id="JAATIQ010000509">
    <property type="protein sequence ID" value="KAF4353302.1"/>
    <property type="molecule type" value="Genomic_DNA"/>
</dbReference>
<evidence type="ECO:0000313" key="2">
    <source>
        <dbReference type="Proteomes" id="UP000583929"/>
    </source>
</evidence>
<evidence type="ECO:0000313" key="1">
    <source>
        <dbReference type="EMBL" id="KAF4353302.1"/>
    </source>
</evidence>
<gene>
    <name evidence="1" type="ORF">G4B88_003392</name>
</gene>
<keyword evidence="2" id="KW-1185">Reference proteome</keyword>
<name>A0A7J6E4J5_CANSA</name>
<dbReference type="AlphaFoldDB" id="A0A7J6E4J5"/>
<accession>A0A7J6E4J5</accession>
<reference evidence="1 2" key="1">
    <citation type="journal article" date="2020" name="bioRxiv">
        <title>Sequence and annotation of 42 cannabis genomes reveals extensive copy number variation in cannabinoid synthesis and pathogen resistance genes.</title>
        <authorList>
            <person name="Mckernan K.J."/>
            <person name="Helbert Y."/>
            <person name="Kane L.T."/>
            <person name="Ebling H."/>
            <person name="Zhang L."/>
            <person name="Liu B."/>
            <person name="Eaton Z."/>
            <person name="Mclaughlin S."/>
            <person name="Kingan S."/>
            <person name="Baybayan P."/>
            <person name="Concepcion G."/>
            <person name="Jordan M."/>
            <person name="Riva A."/>
            <person name="Barbazuk W."/>
            <person name="Harkins T."/>
        </authorList>
    </citation>
    <scope>NUCLEOTIDE SEQUENCE [LARGE SCALE GENOMIC DNA]</scope>
    <source>
        <strain evidence="2">cv. Jamaican Lion 4</strain>
        <tissue evidence="1">Leaf</tissue>
    </source>
</reference>
<organism evidence="1 2">
    <name type="scientific">Cannabis sativa</name>
    <name type="common">Hemp</name>
    <name type="synonym">Marijuana</name>
    <dbReference type="NCBI Taxonomy" id="3483"/>
    <lineage>
        <taxon>Eukaryota</taxon>
        <taxon>Viridiplantae</taxon>
        <taxon>Streptophyta</taxon>
        <taxon>Embryophyta</taxon>
        <taxon>Tracheophyta</taxon>
        <taxon>Spermatophyta</taxon>
        <taxon>Magnoliopsida</taxon>
        <taxon>eudicotyledons</taxon>
        <taxon>Gunneridae</taxon>
        <taxon>Pentapetalae</taxon>
        <taxon>rosids</taxon>
        <taxon>fabids</taxon>
        <taxon>Rosales</taxon>
        <taxon>Cannabaceae</taxon>
        <taxon>Cannabis</taxon>
    </lineage>
</organism>
<proteinExistence type="predicted"/>
<sequence>MIETSAKPLRSFKKKIRNPARHLFLKLFKNLESKVELRERIFSITSSKGGYDKEEKAAKAYDLAALNELINRKTSGFSRGASMYRGVTRQNVINIISAILEKQCWAYIGHAKLCWLLAWHGLNGRVSSLAQLGHHEMEAERSLRVRDGVPTGLVEEKGCGGDF</sequence>